<dbReference type="PANTHER" id="PTHR24171">
    <property type="entry name" value="ANKYRIN REPEAT DOMAIN-CONTAINING PROTEIN 39-RELATED"/>
    <property type="match status" value="1"/>
</dbReference>
<sequence>MAARRRCVPSLPGEAQAGSLALMKHKTFRLPKRVLLGCALAAVAGCGDNTTESGAELLQLAESGDTQALNALLGRRAEPNYRDACQWTPLMKAAVNGHLDAVRSLLDAGAVVDAADTGDYTALLLAASNNHARVVEALLARGAMIDHQENTQGFTALIWAAKRGHAQAVDALVRAGADKTLPDHEGRTAADWAAAEGHDRVLALLRED</sequence>
<evidence type="ECO:0000256" key="2">
    <source>
        <dbReference type="ARBA" id="ARBA00023043"/>
    </source>
</evidence>
<dbReference type="InterPro" id="IPR036770">
    <property type="entry name" value="Ankyrin_rpt-contain_sf"/>
</dbReference>
<reference evidence="4 5" key="1">
    <citation type="journal article" date="2023" name="Microorganisms">
        <title>Thiorhodovibrio frisius and Trv. litoralis spp. nov., Two Novel Members from a Clade of Fastidious Purple Sulfur Bacteria That Exhibit Unique Red-Shifted Light-Harvesting Capabilities.</title>
        <authorList>
            <person name="Methner A."/>
            <person name="Kuzyk S.B."/>
            <person name="Petersen J."/>
            <person name="Bauer S."/>
            <person name="Brinkmann H."/>
            <person name="Sichau K."/>
            <person name="Wanner G."/>
            <person name="Wolf J."/>
            <person name="Neumann-Schaal M."/>
            <person name="Henke P."/>
            <person name="Tank M."/>
            <person name="Sproer C."/>
            <person name="Bunk B."/>
            <person name="Overmann J."/>
        </authorList>
    </citation>
    <scope>NUCLEOTIDE SEQUENCE [LARGE SCALE GENOMIC DNA]</scope>
    <source>
        <strain evidence="4 5">DSM 6702</strain>
    </source>
</reference>
<dbReference type="Proteomes" id="UP001432180">
    <property type="component" value="Chromosome"/>
</dbReference>
<gene>
    <name evidence="4" type="ORF">Thiowin_01100</name>
</gene>
<keyword evidence="1" id="KW-0677">Repeat</keyword>
<dbReference type="SUPFAM" id="SSF48403">
    <property type="entry name" value="Ankyrin repeat"/>
    <property type="match status" value="1"/>
</dbReference>
<evidence type="ECO:0000313" key="4">
    <source>
        <dbReference type="EMBL" id="WPL16153.1"/>
    </source>
</evidence>
<dbReference type="Pfam" id="PF12796">
    <property type="entry name" value="Ank_2"/>
    <property type="match status" value="2"/>
</dbReference>
<feature type="repeat" description="ANK" evidence="3">
    <location>
        <begin position="88"/>
        <end position="117"/>
    </location>
</feature>
<feature type="repeat" description="ANK" evidence="3">
    <location>
        <begin position="152"/>
        <end position="184"/>
    </location>
</feature>
<evidence type="ECO:0000313" key="5">
    <source>
        <dbReference type="Proteomes" id="UP001432180"/>
    </source>
</evidence>
<feature type="repeat" description="ANK" evidence="3">
    <location>
        <begin position="118"/>
        <end position="150"/>
    </location>
</feature>
<dbReference type="PROSITE" id="PS50297">
    <property type="entry name" value="ANK_REP_REGION"/>
    <property type="match status" value="3"/>
</dbReference>
<evidence type="ECO:0000256" key="3">
    <source>
        <dbReference type="PROSITE-ProRule" id="PRU00023"/>
    </source>
</evidence>
<dbReference type="EMBL" id="CP121472">
    <property type="protein sequence ID" value="WPL16153.1"/>
    <property type="molecule type" value="Genomic_DNA"/>
</dbReference>
<proteinExistence type="predicted"/>
<keyword evidence="2 3" id="KW-0040">ANK repeat</keyword>
<dbReference type="SMART" id="SM00248">
    <property type="entry name" value="ANK"/>
    <property type="match status" value="4"/>
</dbReference>
<dbReference type="InterPro" id="IPR002110">
    <property type="entry name" value="Ankyrin_rpt"/>
</dbReference>
<dbReference type="PROSITE" id="PS50088">
    <property type="entry name" value="ANK_REPEAT"/>
    <property type="match status" value="3"/>
</dbReference>
<organism evidence="4 5">
    <name type="scientific">Thiorhodovibrio winogradskyi</name>
    <dbReference type="NCBI Taxonomy" id="77007"/>
    <lineage>
        <taxon>Bacteria</taxon>
        <taxon>Pseudomonadati</taxon>
        <taxon>Pseudomonadota</taxon>
        <taxon>Gammaproteobacteria</taxon>
        <taxon>Chromatiales</taxon>
        <taxon>Chromatiaceae</taxon>
        <taxon>Thiorhodovibrio</taxon>
    </lineage>
</organism>
<protein>
    <submittedName>
        <fullName evidence="4">Ankyrin-like protein</fullName>
    </submittedName>
</protein>
<evidence type="ECO:0000256" key="1">
    <source>
        <dbReference type="ARBA" id="ARBA00022737"/>
    </source>
</evidence>
<accession>A0ABZ0S7B5</accession>
<name>A0ABZ0S7B5_9GAMM</name>
<keyword evidence="5" id="KW-1185">Reference proteome</keyword>
<dbReference type="Gene3D" id="1.25.40.20">
    <property type="entry name" value="Ankyrin repeat-containing domain"/>
    <property type="match status" value="2"/>
</dbReference>